<dbReference type="EMBL" id="SJZJ01000003">
    <property type="protein sequence ID" value="TCJ30641.1"/>
    <property type="molecule type" value="Genomic_DNA"/>
</dbReference>
<dbReference type="SUPFAM" id="SSF51735">
    <property type="entry name" value="NAD(P)-binding Rossmann-fold domains"/>
    <property type="match status" value="1"/>
</dbReference>
<evidence type="ECO:0000313" key="2">
    <source>
        <dbReference type="EMBL" id="TCJ30641.1"/>
    </source>
</evidence>
<reference evidence="2 3" key="1">
    <citation type="submission" date="2019-03" db="EMBL/GenBank/DDBJ databases">
        <authorList>
            <person name="Kim M.K.M."/>
        </authorList>
    </citation>
    <scope>NUCLEOTIDE SEQUENCE [LARGE SCALE GENOMIC DNA]</scope>
    <source>
        <strain evidence="2 3">18JY15-6</strain>
    </source>
</reference>
<evidence type="ECO:0000259" key="1">
    <source>
        <dbReference type="Pfam" id="PF03435"/>
    </source>
</evidence>
<dbReference type="Pfam" id="PF03435">
    <property type="entry name" value="Sacchrp_dh_NADP"/>
    <property type="match status" value="1"/>
</dbReference>
<proteinExistence type="predicted"/>
<dbReference type="AlphaFoldDB" id="A0A4R1CI27"/>
<evidence type="ECO:0000313" key="3">
    <source>
        <dbReference type="Proteomes" id="UP000295453"/>
    </source>
</evidence>
<sequence>MTGTIVVFGATGYAGELAVRSLLRRGVKPVVAGKTESRIKAAAEKFGGLEYRLADAADVGSLRALVGAGDVLMTTVGPFDQVGYNAAQAAADEGAHYIDSTGEVGFVHDLRERHDLRARETGATMLPAFGNDYVPGFLAGAIAIERAGAQIASLDIGYFIDGSLRGGKGLSHGTRTTVAEGMTLPVTLWHDRTLVDRRAASKVKTFTISGHRKAAVLATGTEVLFLPREYPQLASVTVYNGWFPEMSRVLPLVTAVATTVARTDRGARAVDKVLAKTVGPTGGPDAAERARTGAHTVAIARNAAGKAVSEVHVVGPNVYDLTAELMAWAGIELVNGRASSAGVVGPTEAFGLEVLTRACADIGLVVA</sequence>
<accession>A0A4R1CI27</accession>
<keyword evidence="3" id="KW-1185">Reference proteome</keyword>
<dbReference type="Proteomes" id="UP000295453">
    <property type="component" value="Unassembled WGS sequence"/>
</dbReference>
<dbReference type="InterPro" id="IPR036291">
    <property type="entry name" value="NAD(P)-bd_dom_sf"/>
</dbReference>
<name>A0A4R1CI27_9ACTN</name>
<dbReference type="PANTHER" id="PTHR43781">
    <property type="entry name" value="SACCHAROPINE DEHYDROGENASE"/>
    <property type="match status" value="1"/>
</dbReference>
<dbReference type="OrthoDB" id="4420885at2"/>
<dbReference type="Gene3D" id="3.40.50.720">
    <property type="entry name" value="NAD(P)-binding Rossmann-like Domain"/>
    <property type="match status" value="1"/>
</dbReference>
<feature type="domain" description="Saccharopine dehydrogenase NADP binding" evidence="1">
    <location>
        <begin position="5"/>
        <end position="101"/>
    </location>
</feature>
<protein>
    <submittedName>
        <fullName evidence="2">Saccharopine dehydrogenase</fullName>
    </submittedName>
</protein>
<dbReference type="PANTHER" id="PTHR43781:SF1">
    <property type="entry name" value="SACCHAROPINE DEHYDROGENASE"/>
    <property type="match status" value="1"/>
</dbReference>
<gene>
    <name evidence="2" type="ORF">EPD65_03510</name>
</gene>
<organism evidence="2 3">
    <name type="scientific">Nocardioides jejuensis</name>
    <dbReference type="NCBI Taxonomy" id="2502782"/>
    <lineage>
        <taxon>Bacteria</taxon>
        <taxon>Bacillati</taxon>
        <taxon>Actinomycetota</taxon>
        <taxon>Actinomycetes</taxon>
        <taxon>Propionibacteriales</taxon>
        <taxon>Nocardioidaceae</taxon>
        <taxon>Nocardioides</taxon>
    </lineage>
</organism>
<comment type="caution">
    <text evidence="2">The sequence shown here is derived from an EMBL/GenBank/DDBJ whole genome shotgun (WGS) entry which is preliminary data.</text>
</comment>
<dbReference type="InterPro" id="IPR005097">
    <property type="entry name" value="Sacchrp_dh_NADP-bd"/>
</dbReference>
<dbReference type="RefSeq" id="WP_131581766.1">
    <property type="nucleotide sequence ID" value="NZ_SJZJ01000003.1"/>
</dbReference>